<comment type="caution">
    <text evidence="3">The sequence shown here is derived from an EMBL/GenBank/DDBJ whole genome shotgun (WGS) entry which is preliminary data.</text>
</comment>
<feature type="transmembrane region" description="Helical" evidence="2">
    <location>
        <begin position="33"/>
        <end position="52"/>
    </location>
</feature>
<keyword evidence="4" id="KW-1185">Reference proteome</keyword>
<dbReference type="Proteomes" id="UP000670475">
    <property type="component" value="Unassembled WGS sequence"/>
</dbReference>
<evidence type="ECO:0000256" key="2">
    <source>
        <dbReference type="SAM" id="Phobius"/>
    </source>
</evidence>
<evidence type="ECO:0000313" key="4">
    <source>
        <dbReference type="Proteomes" id="UP000670475"/>
    </source>
</evidence>
<organism evidence="3 4">
    <name type="scientific">Streptomyces montanisoli</name>
    <dbReference type="NCBI Taxonomy" id="2798581"/>
    <lineage>
        <taxon>Bacteria</taxon>
        <taxon>Bacillati</taxon>
        <taxon>Actinomycetota</taxon>
        <taxon>Actinomycetes</taxon>
        <taxon>Kitasatosporales</taxon>
        <taxon>Streptomycetaceae</taxon>
        <taxon>Streptomyces</taxon>
    </lineage>
</organism>
<keyword evidence="2" id="KW-0472">Membrane</keyword>
<feature type="compositionally biased region" description="Basic and acidic residues" evidence="1">
    <location>
        <begin position="1"/>
        <end position="12"/>
    </location>
</feature>
<sequence>MARRHGEAETPRGRAARRTPAPWVRTRLRAAPGLPFGLGLLVLVTAFLAAAFPRATASYETDALRHAVNTASIDRSAVSLSVAYGGATDGDAERLAEMLRPGYIEPRYRRAIATLPAPLRARRDQSSYGVRTRGQVSARDSYLARPEGKAPVFTLTTQDALGPHSRLAAGRLPRAARDSVTYRTHEVEGAVSEATAKHLHIRVGSVLHFPSNQRLGAEVAVRVTGIVTPLHPSLSYWKGEPDLAAPELFGDPSPSGVGPRYWHAAVVLPPEAGPVLPAVVDCELFWRLSPDTSGLTSDDLGPLRSAVGSITHGPGLTALGQAVNPDVSVTTGLDTVLDGFTSLLGSVTPVVAVGAFGVAAVGAAVLLMAGEGPRGLL</sequence>
<dbReference type="RefSeq" id="WP_209346048.1">
    <property type="nucleotide sequence ID" value="NZ_JAGIQL010000307.1"/>
</dbReference>
<name>A0A940RZ85_9ACTN</name>
<protein>
    <submittedName>
        <fullName evidence="3">Uncharacterized protein</fullName>
    </submittedName>
</protein>
<feature type="transmembrane region" description="Helical" evidence="2">
    <location>
        <begin position="350"/>
        <end position="369"/>
    </location>
</feature>
<keyword evidence="2" id="KW-0812">Transmembrane</keyword>
<feature type="region of interest" description="Disordered" evidence="1">
    <location>
        <begin position="1"/>
        <end position="20"/>
    </location>
</feature>
<keyword evidence="2" id="KW-1133">Transmembrane helix</keyword>
<accession>A0A940RZ85</accession>
<gene>
    <name evidence="3" type="ORF">JFN87_32580</name>
</gene>
<dbReference type="EMBL" id="JAGIQL010000307">
    <property type="protein sequence ID" value="MBP0462141.1"/>
    <property type="molecule type" value="Genomic_DNA"/>
</dbReference>
<proteinExistence type="predicted"/>
<dbReference type="AlphaFoldDB" id="A0A940RZ85"/>
<evidence type="ECO:0000313" key="3">
    <source>
        <dbReference type="EMBL" id="MBP0462141.1"/>
    </source>
</evidence>
<reference evidence="3" key="1">
    <citation type="submission" date="2021-03" db="EMBL/GenBank/DDBJ databases">
        <title>Whole genome sequence of Streptomyces bomunensis MMS17-BM035.</title>
        <authorList>
            <person name="Lee J.H."/>
        </authorList>
    </citation>
    <scope>NUCLEOTIDE SEQUENCE</scope>
    <source>
        <strain evidence="3">MMS17-BM035</strain>
    </source>
</reference>
<evidence type="ECO:0000256" key="1">
    <source>
        <dbReference type="SAM" id="MobiDB-lite"/>
    </source>
</evidence>